<reference evidence="2 3" key="1">
    <citation type="submission" date="2024-06" db="EMBL/GenBank/DDBJ databases">
        <authorList>
            <person name="Kraege A."/>
            <person name="Thomma B."/>
        </authorList>
    </citation>
    <scope>NUCLEOTIDE SEQUENCE [LARGE SCALE GENOMIC DNA]</scope>
</reference>
<proteinExistence type="predicted"/>
<feature type="compositionally biased region" description="Basic and acidic residues" evidence="1">
    <location>
        <begin position="152"/>
        <end position="170"/>
    </location>
</feature>
<dbReference type="Proteomes" id="UP001497392">
    <property type="component" value="Unassembled WGS sequence"/>
</dbReference>
<evidence type="ECO:0000313" key="3">
    <source>
        <dbReference type="Proteomes" id="UP001497392"/>
    </source>
</evidence>
<accession>A0ABP1FQL4</accession>
<evidence type="ECO:0000313" key="2">
    <source>
        <dbReference type="EMBL" id="CAL5220423.1"/>
    </source>
</evidence>
<keyword evidence="3" id="KW-1185">Reference proteome</keyword>
<gene>
    <name evidence="2" type="primary">g2436</name>
    <name evidence="2" type="ORF">VP750_LOCUS2082</name>
</gene>
<feature type="compositionally biased region" description="Basic and acidic residues" evidence="1">
    <location>
        <begin position="129"/>
        <end position="139"/>
    </location>
</feature>
<sequence>MRSGVAHGRRFFRSTLQPIAEHLEYNPASIAARYRSTYLGSISLPAVQQASYSTSQSDKPTRETGDDKLDDVPANQNTVPAKGSLDKQGGGKAMKGHDSPTREELESQGSSGAGSSGDSAGGTSPTGKTDSHKSPEEGTSRNAKPGEFAPSDPKKPESNTPENSREKSGQ</sequence>
<feature type="region of interest" description="Disordered" evidence="1">
    <location>
        <begin position="48"/>
        <end position="170"/>
    </location>
</feature>
<name>A0ABP1FQL4_9CHLO</name>
<feature type="compositionally biased region" description="Basic and acidic residues" evidence="1">
    <location>
        <begin position="95"/>
        <end position="105"/>
    </location>
</feature>
<organism evidence="2 3">
    <name type="scientific">Coccomyxa viridis</name>
    <dbReference type="NCBI Taxonomy" id="1274662"/>
    <lineage>
        <taxon>Eukaryota</taxon>
        <taxon>Viridiplantae</taxon>
        <taxon>Chlorophyta</taxon>
        <taxon>core chlorophytes</taxon>
        <taxon>Trebouxiophyceae</taxon>
        <taxon>Trebouxiophyceae incertae sedis</taxon>
        <taxon>Coccomyxaceae</taxon>
        <taxon>Coccomyxa</taxon>
    </lineage>
</organism>
<protein>
    <submittedName>
        <fullName evidence="2">G2436 protein</fullName>
    </submittedName>
</protein>
<evidence type="ECO:0000256" key="1">
    <source>
        <dbReference type="SAM" id="MobiDB-lite"/>
    </source>
</evidence>
<dbReference type="EMBL" id="CAXHTA020000003">
    <property type="protein sequence ID" value="CAL5220423.1"/>
    <property type="molecule type" value="Genomic_DNA"/>
</dbReference>
<feature type="compositionally biased region" description="Polar residues" evidence="1">
    <location>
        <begin position="48"/>
        <end position="58"/>
    </location>
</feature>
<comment type="caution">
    <text evidence="2">The sequence shown here is derived from an EMBL/GenBank/DDBJ whole genome shotgun (WGS) entry which is preliminary data.</text>
</comment>
<feature type="compositionally biased region" description="Low complexity" evidence="1">
    <location>
        <begin position="116"/>
        <end position="127"/>
    </location>
</feature>
<feature type="compositionally biased region" description="Basic and acidic residues" evidence="1">
    <location>
        <begin position="59"/>
        <end position="71"/>
    </location>
</feature>